<dbReference type="Proteomes" id="UP000799764">
    <property type="component" value="Unassembled WGS sequence"/>
</dbReference>
<gene>
    <name evidence="3" type="ORF">P171DRAFT_478287</name>
</gene>
<name>A0A9P4PTU0_9PLEO</name>
<sequence>MANSYTKREKVKWFFTCLVRLCFNCWTIWHGHAHCPDPEIKSNNCPCCNFITIALRSEEIADENGWYTVLQNQGKGIESLLKSDLTALDWRESARSPLFLQLHFFRDWSHERPIWISYENNEAHRHRLACREPAITFDIPDQVSESLLRSWMTECDTHGHAPAVGEGDDGRSQQVPNILLVDVQQRMLVECPLPPEDKTLKYLALSYVWGSKDFFKTTKGNIQSLLLPGGLEAPHVSLPKTFLDAMQLVDLIGGRYVWIDALCIVQDNQIKHNQLQIMDQIYGRAYMTIVCLAGNSAHFGLPGLNPNTRTRRPWTCHFDNGFLYEGLHSLEQSIRGSTHYTRAWTFQGTFLSRRCLFISEGRYFFRCSRSSHAESLDWQARIPSPLAFELGLNTSVKTYWHEGIFFDSVEH</sequence>
<feature type="signal peptide" evidence="1">
    <location>
        <begin position="1"/>
        <end position="33"/>
    </location>
</feature>
<dbReference type="AlphaFoldDB" id="A0A9P4PTU0"/>
<evidence type="ECO:0000313" key="3">
    <source>
        <dbReference type="EMBL" id="KAF2451239.1"/>
    </source>
</evidence>
<keyword evidence="4" id="KW-1185">Reference proteome</keyword>
<dbReference type="PANTHER" id="PTHR33112:SF12">
    <property type="entry name" value="HETEROKARYON INCOMPATIBILITY DOMAIN-CONTAINING PROTEIN"/>
    <property type="match status" value="1"/>
</dbReference>
<feature type="domain" description="Heterokaryon incompatibility" evidence="2">
    <location>
        <begin position="202"/>
        <end position="347"/>
    </location>
</feature>
<keyword evidence="1" id="KW-0732">Signal</keyword>
<dbReference type="PANTHER" id="PTHR33112">
    <property type="entry name" value="DOMAIN PROTEIN, PUTATIVE-RELATED"/>
    <property type="match status" value="1"/>
</dbReference>
<reference evidence="3" key="1">
    <citation type="journal article" date="2020" name="Stud. Mycol.">
        <title>101 Dothideomycetes genomes: a test case for predicting lifestyles and emergence of pathogens.</title>
        <authorList>
            <person name="Haridas S."/>
            <person name="Albert R."/>
            <person name="Binder M."/>
            <person name="Bloem J."/>
            <person name="Labutti K."/>
            <person name="Salamov A."/>
            <person name="Andreopoulos B."/>
            <person name="Baker S."/>
            <person name="Barry K."/>
            <person name="Bills G."/>
            <person name="Bluhm B."/>
            <person name="Cannon C."/>
            <person name="Castanera R."/>
            <person name="Culley D."/>
            <person name="Daum C."/>
            <person name="Ezra D."/>
            <person name="Gonzalez J."/>
            <person name="Henrissat B."/>
            <person name="Kuo A."/>
            <person name="Liang C."/>
            <person name="Lipzen A."/>
            <person name="Lutzoni F."/>
            <person name="Magnuson J."/>
            <person name="Mondo S."/>
            <person name="Nolan M."/>
            <person name="Ohm R."/>
            <person name="Pangilinan J."/>
            <person name="Park H.-J."/>
            <person name="Ramirez L."/>
            <person name="Alfaro M."/>
            <person name="Sun H."/>
            <person name="Tritt A."/>
            <person name="Yoshinaga Y."/>
            <person name="Zwiers L.-H."/>
            <person name="Turgeon B."/>
            <person name="Goodwin S."/>
            <person name="Spatafora J."/>
            <person name="Crous P."/>
            <person name="Grigoriev I."/>
        </authorList>
    </citation>
    <scope>NUCLEOTIDE SEQUENCE</scope>
    <source>
        <strain evidence="3">CBS 690.94</strain>
    </source>
</reference>
<dbReference type="EMBL" id="MU001492">
    <property type="protein sequence ID" value="KAF2451239.1"/>
    <property type="molecule type" value="Genomic_DNA"/>
</dbReference>
<evidence type="ECO:0000259" key="2">
    <source>
        <dbReference type="Pfam" id="PF06985"/>
    </source>
</evidence>
<dbReference type="InterPro" id="IPR010730">
    <property type="entry name" value="HET"/>
</dbReference>
<protein>
    <submittedName>
        <fullName evidence="3">HET-domain-containing protein</fullName>
    </submittedName>
</protein>
<evidence type="ECO:0000313" key="4">
    <source>
        <dbReference type="Proteomes" id="UP000799764"/>
    </source>
</evidence>
<feature type="chain" id="PRO_5040225181" evidence="1">
    <location>
        <begin position="34"/>
        <end position="411"/>
    </location>
</feature>
<organism evidence="3 4">
    <name type="scientific">Karstenula rhodostoma CBS 690.94</name>
    <dbReference type="NCBI Taxonomy" id="1392251"/>
    <lineage>
        <taxon>Eukaryota</taxon>
        <taxon>Fungi</taxon>
        <taxon>Dikarya</taxon>
        <taxon>Ascomycota</taxon>
        <taxon>Pezizomycotina</taxon>
        <taxon>Dothideomycetes</taxon>
        <taxon>Pleosporomycetidae</taxon>
        <taxon>Pleosporales</taxon>
        <taxon>Massarineae</taxon>
        <taxon>Didymosphaeriaceae</taxon>
        <taxon>Karstenula</taxon>
    </lineage>
</organism>
<dbReference type="OrthoDB" id="5135333at2759"/>
<comment type="caution">
    <text evidence="3">The sequence shown here is derived from an EMBL/GenBank/DDBJ whole genome shotgun (WGS) entry which is preliminary data.</text>
</comment>
<accession>A0A9P4PTU0</accession>
<dbReference type="Pfam" id="PF06985">
    <property type="entry name" value="HET"/>
    <property type="match status" value="1"/>
</dbReference>
<proteinExistence type="predicted"/>
<evidence type="ECO:0000256" key="1">
    <source>
        <dbReference type="SAM" id="SignalP"/>
    </source>
</evidence>